<proteinExistence type="predicted"/>
<sequence>MSMEYWFPMSFLSQIVRFQLAMESTGPQFALNFLRRVSDTAQCVGCAQAGNIRGLQDLFKRGLASPRLEGDVPIVWISASMNEKFAGIPLFRIERAPQQRITTPRTHVATGTCLLVV</sequence>
<name>A0A6A5YGJ7_9PLEO</name>
<dbReference type="AlphaFoldDB" id="A0A6A5YGJ7"/>
<keyword evidence="2" id="KW-1185">Reference proteome</keyword>
<accession>A0A6A5YGJ7</accession>
<dbReference type="Proteomes" id="UP000799770">
    <property type="component" value="Unassembled WGS sequence"/>
</dbReference>
<gene>
    <name evidence="1" type="ORF">BDV96DRAFT_592718</name>
</gene>
<evidence type="ECO:0000313" key="2">
    <source>
        <dbReference type="Proteomes" id="UP000799770"/>
    </source>
</evidence>
<reference evidence="1" key="1">
    <citation type="journal article" date="2020" name="Stud. Mycol.">
        <title>101 Dothideomycetes genomes: a test case for predicting lifestyles and emergence of pathogens.</title>
        <authorList>
            <person name="Haridas S."/>
            <person name="Albert R."/>
            <person name="Binder M."/>
            <person name="Bloem J."/>
            <person name="Labutti K."/>
            <person name="Salamov A."/>
            <person name="Andreopoulos B."/>
            <person name="Baker S."/>
            <person name="Barry K."/>
            <person name="Bills G."/>
            <person name="Bluhm B."/>
            <person name="Cannon C."/>
            <person name="Castanera R."/>
            <person name="Culley D."/>
            <person name="Daum C."/>
            <person name="Ezra D."/>
            <person name="Gonzalez J."/>
            <person name="Henrissat B."/>
            <person name="Kuo A."/>
            <person name="Liang C."/>
            <person name="Lipzen A."/>
            <person name="Lutzoni F."/>
            <person name="Magnuson J."/>
            <person name="Mondo S."/>
            <person name="Nolan M."/>
            <person name="Ohm R."/>
            <person name="Pangilinan J."/>
            <person name="Park H.-J."/>
            <person name="Ramirez L."/>
            <person name="Alfaro M."/>
            <person name="Sun H."/>
            <person name="Tritt A."/>
            <person name="Yoshinaga Y."/>
            <person name="Zwiers L.-H."/>
            <person name="Turgeon B."/>
            <person name="Goodwin S."/>
            <person name="Spatafora J."/>
            <person name="Crous P."/>
            <person name="Grigoriev I."/>
        </authorList>
    </citation>
    <scope>NUCLEOTIDE SEQUENCE</scope>
    <source>
        <strain evidence="1">CBS 627.86</strain>
    </source>
</reference>
<protein>
    <submittedName>
        <fullName evidence="1">Uncharacterized protein</fullName>
    </submittedName>
</protein>
<dbReference type="EMBL" id="ML977384">
    <property type="protein sequence ID" value="KAF2105321.1"/>
    <property type="molecule type" value="Genomic_DNA"/>
</dbReference>
<organism evidence="1 2">
    <name type="scientific">Lophiotrema nucula</name>
    <dbReference type="NCBI Taxonomy" id="690887"/>
    <lineage>
        <taxon>Eukaryota</taxon>
        <taxon>Fungi</taxon>
        <taxon>Dikarya</taxon>
        <taxon>Ascomycota</taxon>
        <taxon>Pezizomycotina</taxon>
        <taxon>Dothideomycetes</taxon>
        <taxon>Pleosporomycetidae</taxon>
        <taxon>Pleosporales</taxon>
        <taxon>Lophiotremataceae</taxon>
        <taxon>Lophiotrema</taxon>
    </lineage>
</organism>
<evidence type="ECO:0000313" key="1">
    <source>
        <dbReference type="EMBL" id="KAF2105321.1"/>
    </source>
</evidence>